<name>A0A140KNK6_9BASI</name>
<gene>
    <name evidence="2" type="ORF">SPSC_06575</name>
</gene>
<reference evidence="2" key="1">
    <citation type="submission" date="2014-06" db="EMBL/GenBank/DDBJ databases">
        <authorList>
            <person name="Ju J."/>
            <person name="Zhang J."/>
        </authorList>
    </citation>
    <scope>NUCLEOTIDE SEQUENCE</scope>
    <source>
        <strain evidence="2">SscI8</strain>
    </source>
</reference>
<protein>
    <submittedName>
        <fullName evidence="2">Uncharacterized protein</fullName>
    </submittedName>
</protein>
<feature type="region of interest" description="Disordered" evidence="1">
    <location>
        <begin position="44"/>
        <end position="85"/>
    </location>
</feature>
<accession>A0A140KNK6</accession>
<sequence length="614" mass="65976">MSDGERVCRNCKLPKPLNEFFHCSRPSQVVQTCFAFRPPRQALATVSSSHTTPLPAPHQTTQPPSQATDAFPATPAPPVAPSALPAPSLPLPRSVATTDFVTRTVAASVGELCQLLQDDLFHAIQGLTAAFQASQPAAPSSAPPAPTLVVPPPPSRAAISAQLGEYQTGCRFPWVPSELVDKVHNDTIGVYELPKLANPSWTGGATEGEPTELTIDGFRVVKAPSASSTNKQFLKAIPNFDAFTRVWVVYSSLRTASSPDRDLPIGLGRFYLHIAETQATFPWNRVVDYIITLCTQRLGKASAAEWARFDGEINNAHFQGLVAKPTNSSNKRPRNDDPRRSEVCHSWNNGKRTGTDQRPCVRKHVCNHCNGSHMGKTCPRQPALPHSSHLRPQIDTTASMLPLPSTVVFNQSCDRTACLSACAPSQSGFLRSQSDTTSTGTMPLPTAIDLDSIQSRDPAAWLPACRPSHNGYPEPQLGAEATSSSRPAAAVPVPSSELGAALDPLSVPPADLSLVILSSLQSFRPPARPNTTLVEPIYSSLDQPARFGSIQASLDAWRTALAGYPNRHYVDQLLGAIHHGILLGYSGPLRMQSRFSHVKNLPMDSVGSTHVVAG</sequence>
<dbReference type="EMBL" id="LK056694">
    <property type="protein sequence ID" value="CDU26381.1"/>
    <property type="molecule type" value="Genomic_DNA"/>
</dbReference>
<evidence type="ECO:0000313" key="2">
    <source>
        <dbReference type="EMBL" id="CDU26381.1"/>
    </source>
</evidence>
<evidence type="ECO:0000256" key="1">
    <source>
        <dbReference type="SAM" id="MobiDB-lite"/>
    </source>
</evidence>
<feature type="region of interest" description="Disordered" evidence="1">
    <location>
        <begin position="320"/>
        <end position="356"/>
    </location>
</feature>
<feature type="compositionally biased region" description="Polar residues" evidence="1">
    <location>
        <begin position="44"/>
        <end position="68"/>
    </location>
</feature>
<dbReference type="OrthoDB" id="2556649at2759"/>
<dbReference type="AlphaFoldDB" id="A0A140KNK6"/>
<feature type="compositionally biased region" description="Basic and acidic residues" evidence="1">
    <location>
        <begin position="333"/>
        <end position="343"/>
    </location>
</feature>
<organism evidence="2">
    <name type="scientific">Sporisorium scitamineum</name>
    <dbReference type="NCBI Taxonomy" id="49012"/>
    <lineage>
        <taxon>Eukaryota</taxon>
        <taxon>Fungi</taxon>
        <taxon>Dikarya</taxon>
        <taxon>Basidiomycota</taxon>
        <taxon>Ustilaginomycotina</taxon>
        <taxon>Ustilaginomycetes</taxon>
        <taxon>Ustilaginales</taxon>
        <taxon>Ustilaginaceae</taxon>
        <taxon>Sporisorium</taxon>
    </lineage>
</organism>
<feature type="region of interest" description="Disordered" evidence="1">
    <location>
        <begin position="465"/>
        <end position="485"/>
    </location>
</feature>
<proteinExistence type="predicted"/>